<feature type="transmembrane region" description="Helical" evidence="1">
    <location>
        <begin position="231"/>
        <end position="252"/>
    </location>
</feature>
<sequence length="286" mass="32733">MPTGYDELSTLMGTFPELMAFRQFRSLVAKVLLRMQAELLEVEDDLDVIKEIEREDPTKHELLSSWKKANTATSENGADQRRLNLQVAQSKLEKYYSFTLQVNQVFKLSRPSRHNFRSLKNWLSSVEGGNHFLARAGIEATAWDEKNFEDLLAIKPQDDLLAQWLLDKILPTYHRHIGHRYHKKIDGDDFGDLWHYKYGTFVFLGNFLCVLLSSLLPSGCIFALFYAHRMLIRLILTTCFTVTFSIVMTFVVQARRQDVFAAALALAAVQVVFVGSVSSIGEQTFN</sequence>
<dbReference type="VEuPathDB" id="FungiDB:Z520_02274"/>
<evidence type="ECO:0000256" key="1">
    <source>
        <dbReference type="SAM" id="Phobius"/>
    </source>
</evidence>
<reference evidence="3 4" key="1">
    <citation type="submission" date="2015-01" db="EMBL/GenBank/DDBJ databases">
        <title>The Genome Sequence of Fonsecaea multimorphosa CBS 102226.</title>
        <authorList>
            <consortium name="The Broad Institute Genomics Platform"/>
            <person name="Cuomo C."/>
            <person name="de Hoog S."/>
            <person name="Gorbushina A."/>
            <person name="Stielow B."/>
            <person name="Teixiera M."/>
            <person name="Abouelleil A."/>
            <person name="Chapman S.B."/>
            <person name="Priest M."/>
            <person name="Young S.K."/>
            <person name="Wortman J."/>
            <person name="Nusbaum C."/>
            <person name="Birren B."/>
        </authorList>
    </citation>
    <scope>NUCLEOTIDE SEQUENCE [LARGE SCALE GENOMIC DNA]</scope>
    <source>
        <strain evidence="3 4">CBS 102226</strain>
    </source>
</reference>
<organism evidence="3 4">
    <name type="scientific">Fonsecaea multimorphosa CBS 102226</name>
    <dbReference type="NCBI Taxonomy" id="1442371"/>
    <lineage>
        <taxon>Eukaryota</taxon>
        <taxon>Fungi</taxon>
        <taxon>Dikarya</taxon>
        <taxon>Ascomycota</taxon>
        <taxon>Pezizomycotina</taxon>
        <taxon>Eurotiomycetes</taxon>
        <taxon>Chaetothyriomycetidae</taxon>
        <taxon>Chaetothyriales</taxon>
        <taxon>Herpotrichiellaceae</taxon>
        <taxon>Fonsecaea</taxon>
    </lineage>
</organism>
<dbReference type="AlphaFoldDB" id="A0A0D2HJQ8"/>
<protein>
    <recommendedName>
        <fullName evidence="2">DUF6594 domain-containing protein</fullName>
    </recommendedName>
</protein>
<keyword evidence="1" id="KW-1133">Transmembrane helix</keyword>
<keyword evidence="1" id="KW-0812">Transmembrane</keyword>
<gene>
    <name evidence="3" type="ORF">Z520_02274</name>
</gene>
<dbReference type="Proteomes" id="UP000053411">
    <property type="component" value="Unassembled WGS sequence"/>
</dbReference>
<keyword evidence="1" id="KW-0472">Membrane</keyword>
<proteinExistence type="predicted"/>
<dbReference type="STRING" id="1442371.A0A0D2HJQ8"/>
<dbReference type="Pfam" id="PF20237">
    <property type="entry name" value="DUF6594"/>
    <property type="match status" value="1"/>
</dbReference>
<dbReference type="InterPro" id="IPR046529">
    <property type="entry name" value="DUF6594"/>
</dbReference>
<feature type="transmembrane region" description="Helical" evidence="1">
    <location>
        <begin position="259"/>
        <end position="280"/>
    </location>
</feature>
<name>A0A0D2HJQ8_9EURO</name>
<evidence type="ECO:0000259" key="2">
    <source>
        <dbReference type="Pfam" id="PF20237"/>
    </source>
</evidence>
<dbReference type="PANTHER" id="PTHR34502:SF5">
    <property type="entry name" value="DUF6594 DOMAIN-CONTAINING PROTEIN"/>
    <property type="match status" value="1"/>
</dbReference>
<dbReference type="PANTHER" id="PTHR34502">
    <property type="entry name" value="DUF6594 DOMAIN-CONTAINING PROTEIN-RELATED"/>
    <property type="match status" value="1"/>
</dbReference>
<dbReference type="OrthoDB" id="3533814at2759"/>
<feature type="domain" description="DUF6594" evidence="2">
    <location>
        <begin position="5"/>
        <end position="271"/>
    </location>
</feature>
<keyword evidence="4" id="KW-1185">Reference proteome</keyword>
<accession>A0A0D2HJQ8</accession>
<evidence type="ECO:0000313" key="4">
    <source>
        <dbReference type="Proteomes" id="UP000053411"/>
    </source>
</evidence>
<dbReference type="RefSeq" id="XP_016636258.1">
    <property type="nucleotide sequence ID" value="XM_016772788.1"/>
</dbReference>
<dbReference type="EMBL" id="KN848064">
    <property type="protein sequence ID" value="KIY02136.1"/>
    <property type="molecule type" value="Genomic_DNA"/>
</dbReference>
<dbReference type="GeneID" id="27708020"/>
<evidence type="ECO:0000313" key="3">
    <source>
        <dbReference type="EMBL" id="KIY02136.1"/>
    </source>
</evidence>
<feature type="transmembrane region" description="Helical" evidence="1">
    <location>
        <begin position="201"/>
        <end position="225"/>
    </location>
</feature>